<evidence type="ECO:0000256" key="1">
    <source>
        <dbReference type="ARBA" id="ARBA00023125"/>
    </source>
</evidence>
<dbReference type="SUPFAM" id="SSF100939">
    <property type="entry name" value="SPOC domain-like"/>
    <property type="match status" value="1"/>
</dbReference>
<protein>
    <recommendedName>
        <fullName evidence="3">Non-homologous end joining protein Ku</fullName>
    </recommendedName>
</protein>
<gene>
    <name evidence="3" type="primary">ku</name>
    <name evidence="6" type="ORF">SAMN05216266_105142</name>
</gene>
<evidence type="ECO:0000256" key="3">
    <source>
        <dbReference type="HAMAP-Rule" id="MF_01875"/>
    </source>
</evidence>
<sequence length="332" mass="36001">MRSMWKGTVSFGLVSIPIHLYAATEGKSISFRQVHAADGGRVQYKRVCSIDGQEVPYAEVAKGYELDDGSMVVLTDEDLADVPVSSSKSIDVLEFLPLEAIDPISYDRSYFVEPQKAATKPYVLLRDALGKSGRVALVKVTLRQRESLALLRVYADVLVLSTLLWPEEVRTPDFGFLDDPPQIRDQELAMAGSLIDSMTEDVFEPDQYQDSYQQALRELIDAKIAGKGTTKPAPDRKGEAQVVDLMSALQASISATRKPRATKNSGSGSRKTAGKAAEERKTTTRKSGGAGSTAKSTTRSGQGSRSRDSGSDKAATPKSTPRKAPVRRPKSA</sequence>
<organism evidence="6 7">
    <name type="scientific">Amycolatopsis marina</name>
    <dbReference type="NCBI Taxonomy" id="490629"/>
    <lineage>
        <taxon>Bacteria</taxon>
        <taxon>Bacillati</taxon>
        <taxon>Actinomycetota</taxon>
        <taxon>Actinomycetes</taxon>
        <taxon>Pseudonocardiales</taxon>
        <taxon>Pseudonocardiaceae</taxon>
        <taxon>Amycolatopsis</taxon>
    </lineage>
</organism>
<dbReference type="CDD" id="cd00789">
    <property type="entry name" value="KU_like"/>
    <property type="match status" value="1"/>
</dbReference>
<evidence type="ECO:0000256" key="4">
    <source>
        <dbReference type="SAM" id="MobiDB-lite"/>
    </source>
</evidence>
<dbReference type="PANTHER" id="PTHR41251">
    <property type="entry name" value="NON-HOMOLOGOUS END JOINING PROTEIN KU"/>
    <property type="match status" value="1"/>
</dbReference>
<dbReference type="PANTHER" id="PTHR41251:SF1">
    <property type="entry name" value="NON-HOMOLOGOUS END JOINING PROTEIN KU"/>
    <property type="match status" value="1"/>
</dbReference>
<comment type="function">
    <text evidence="3">With LigD forms a non-homologous end joining (NHEJ) DNA repair enzyme, which repairs dsDNA breaks with reduced fidelity. Binds linear dsDNA with 5'- and 3'- overhangs but not closed circular dsDNA nor ssDNA. Recruits and stimulates the ligase activity of LigD.</text>
</comment>
<dbReference type="EMBL" id="FOKG01000005">
    <property type="protein sequence ID" value="SFB13577.1"/>
    <property type="molecule type" value="Genomic_DNA"/>
</dbReference>
<dbReference type="RefSeq" id="WP_091672381.1">
    <property type="nucleotide sequence ID" value="NZ_FOKG01000005.1"/>
</dbReference>
<feature type="region of interest" description="Disordered" evidence="4">
    <location>
        <begin position="251"/>
        <end position="332"/>
    </location>
</feature>
<dbReference type="FunFam" id="2.40.290.10:FF:000004">
    <property type="entry name" value="Non-homologous end joining protein Ku"/>
    <property type="match status" value="1"/>
</dbReference>
<proteinExistence type="inferred from homology"/>
<accession>A0A1I0YKY1</accession>
<keyword evidence="2 3" id="KW-0233">DNA recombination</keyword>
<comment type="similarity">
    <text evidence="3">Belongs to the prokaryotic Ku family.</text>
</comment>
<name>A0A1I0YKY1_9PSEU</name>
<comment type="subunit">
    <text evidence="3">Homodimer. Interacts with LigD.</text>
</comment>
<dbReference type="InterPro" id="IPR009187">
    <property type="entry name" value="Prok_Ku"/>
</dbReference>
<dbReference type="AlphaFoldDB" id="A0A1I0YKY1"/>
<evidence type="ECO:0000256" key="2">
    <source>
        <dbReference type="ARBA" id="ARBA00023172"/>
    </source>
</evidence>
<dbReference type="PIRSF" id="PIRSF006493">
    <property type="entry name" value="Prok_Ku"/>
    <property type="match status" value="1"/>
</dbReference>
<dbReference type="OrthoDB" id="9795084at2"/>
<keyword evidence="1 3" id="KW-0238">DNA-binding</keyword>
<dbReference type="NCBIfam" id="TIGR02772">
    <property type="entry name" value="Ku_bact"/>
    <property type="match status" value="1"/>
</dbReference>
<dbReference type="InterPro" id="IPR016194">
    <property type="entry name" value="SPOC-like_C_dom_sf"/>
</dbReference>
<evidence type="ECO:0000313" key="7">
    <source>
        <dbReference type="Proteomes" id="UP000243799"/>
    </source>
</evidence>
<dbReference type="GO" id="GO:0003690">
    <property type="term" value="F:double-stranded DNA binding"/>
    <property type="evidence" value="ECO:0007669"/>
    <property type="project" value="UniProtKB-UniRule"/>
</dbReference>
<dbReference type="GO" id="GO:0006303">
    <property type="term" value="P:double-strand break repair via nonhomologous end joining"/>
    <property type="evidence" value="ECO:0007669"/>
    <property type="project" value="UniProtKB-UniRule"/>
</dbReference>
<keyword evidence="3" id="KW-0227">DNA damage</keyword>
<keyword evidence="3" id="KW-0234">DNA repair</keyword>
<evidence type="ECO:0000259" key="5">
    <source>
        <dbReference type="SMART" id="SM00559"/>
    </source>
</evidence>
<dbReference type="HAMAP" id="MF_01875">
    <property type="entry name" value="Prokaryotic_Ku"/>
    <property type="match status" value="1"/>
</dbReference>
<dbReference type="Pfam" id="PF02735">
    <property type="entry name" value="Ku"/>
    <property type="match status" value="1"/>
</dbReference>
<dbReference type="InterPro" id="IPR006164">
    <property type="entry name" value="DNA_bd_Ku70/Ku80"/>
</dbReference>
<dbReference type="Gene3D" id="2.40.290.10">
    <property type="match status" value="1"/>
</dbReference>
<dbReference type="STRING" id="490629.SAMN05216266_105142"/>
<dbReference type="SMART" id="SM00559">
    <property type="entry name" value="Ku78"/>
    <property type="match status" value="1"/>
</dbReference>
<feature type="compositionally biased region" description="Basic residues" evidence="4">
    <location>
        <begin position="320"/>
        <end position="332"/>
    </location>
</feature>
<evidence type="ECO:0000313" key="6">
    <source>
        <dbReference type="EMBL" id="SFB13577.1"/>
    </source>
</evidence>
<reference evidence="7" key="1">
    <citation type="submission" date="2016-10" db="EMBL/GenBank/DDBJ databases">
        <authorList>
            <person name="Varghese N."/>
            <person name="Submissions S."/>
        </authorList>
    </citation>
    <scope>NUCLEOTIDE SEQUENCE [LARGE SCALE GENOMIC DNA]</scope>
    <source>
        <strain evidence="7">CGMCC 4.3568</strain>
    </source>
</reference>
<dbReference type="Proteomes" id="UP000243799">
    <property type="component" value="Unassembled WGS sequence"/>
</dbReference>
<dbReference type="GO" id="GO:0006310">
    <property type="term" value="P:DNA recombination"/>
    <property type="evidence" value="ECO:0007669"/>
    <property type="project" value="UniProtKB-KW"/>
</dbReference>
<feature type="domain" description="Ku" evidence="5">
    <location>
        <begin position="52"/>
        <end position="180"/>
    </location>
</feature>
<keyword evidence="7" id="KW-1185">Reference proteome</keyword>